<evidence type="ECO:0000313" key="2">
    <source>
        <dbReference type="EMBL" id="AIQ87978.1"/>
    </source>
</evidence>
<protein>
    <submittedName>
        <fullName evidence="2">Protein of unassigned function</fullName>
    </submittedName>
</protein>
<keyword evidence="1" id="KW-0472">Membrane</keyword>
<keyword evidence="1" id="KW-1133">Transmembrane helix</keyword>
<evidence type="ECO:0000313" key="3">
    <source>
        <dbReference type="Proteomes" id="UP000029492"/>
    </source>
</evidence>
<dbReference type="KEGG" id="mor:MOC_0223"/>
<dbReference type="HOGENOM" id="CLU_3185718_0_0_5"/>
<proteinExistence type="predicted"/>
<reference evidence="2 3" key="1">
    <citation type="journal article" date="2014" name="PLoS ONE">
        <title>Genome Information of Methylobacterium oryzae, a Plant-Probiotic Methylotroph in the Phyllosphere.</title>
        <authorList>
            <person name="Kwak M.J."/>
            <person name="Jeong H."/>
            <person name="Madhaiyan M."/>
            <person name="Lee Y."/>
            <person name="Sa T.M."/>
            <person name="Oh T.K."/>
            <person name="Kim J.F."/>
        </authorList>
    </citation>
    <scope>NUCLEOTIDE SEQUENCE [LARGE SCALE GENOMIC DNA]</scope>
    <source>
        <strain evidence="2 3">CBMB20</strain>
    </source>
</reference>
<keyword evidence="1" id="KW-0812">Transmembrane</keyword>
<dbReference type="eggNOG" id="ENOG50310JW">
    <property type="taxonomic scope" value="Bacteria"/>
</dbReference>
<feature type="transmembrane region" description="Helical" evidence="1">
    <location>
        <begin position="16"/>
        <end position="39"/>
    </location>
</feature>
<dbReference type="RefSeq" id="WP_164706328.1">
    <property type="nucleotide sequence ID" value="NZ_CP003811.1"/>
</dbReference>
<gene>
    <name evidence="2" type="ORF">MOC_0223</name>
</gene>
<organism evidence="2 3">
    <name type="scientific">Methylobacterium oryzae CBMB20</name>
    <dbReference type="NCBI Taxonomy" id="693986"/>
    <lineage>
        <taxon>Bacteria</taxon>
        <taxon>Pseudomonadati</taxon>
        <taxon>Pseudomonadota</taxon>
        <taxon>Alphaproteobacteria</taxon>
        <taxon>Hyphomicrobiales</taxon>
        <taxon>Methylobacteriaceae</taxon>
        <taxon>Methylobacterium</taxon>
    </lineage>
</organism>
<sequence>MQILRHILAECRADRVFALMIVTLGAWSAISVLLLALNIPEPFTAR</sequence>
<name>A0A089NQ72_9HYPH</name>
<evidence type="ECO:0000256" key="1">
    <source>
        <dbReference type="SAM" id="Phobius"/>
    </source>
</evidence>
<dbReference type="Proteomes" id="UP000029492">
    <property type="component" value="Chromosome"/>
</dbReference>
<dbReference type="GeneID" id="96605220"/>
<dbReference type="AlphaFoldDB" id="A0A089NQ72"/>
<dbReference type="EMBL" id="CP003811">
    <property type="protein sequence ID" value="AIQ87978.1"/>
    <property type="molecule type" value="Genomic_DNA"/>
</dbReference>
<accession>A0A089NQ72</accession>
<keyword evidence="3" id="KW-1185">Reference proteome</keyword>